<name>A0A803QEI8_CANSA</name>
<dbReference type="EnsemblPlants" id="evm.model.09.1465">
    <property type="protein sequence ID" value="cds.evm.model.09.1465"/>
    <property type="gene ID" value="evm.TU.09.1465"/>
</dbReference>
<sequence>MSSYTRSMSCLLGYPFYMRPKCLFGGPQMGEALPDLDRSGLGCVYPRPQMGLDPSRPLGRLVSNTTSRNPKQPSCIRSLAFNTEIIGIQDP</sequence>
<evidence type="ECO:0000313" key="1">
    <source>
        <dbReference type="EnsemblPlants" id="cds.evm.model.09.1465"/>
    </source>
</evidence>
<proteinExistence type="predicted"/>
<accession>A0A803QEI8</accession>
<protein>
    <submittedName>
        <fullName evidence="1">Uncharacterized protein</fullName>
    </submittedName>
</protein>
<dbReference type="EMBL" id="UZAU01000769">
    <property type="status" value="NOT_ANNOTATED_CDS"/>
    <property type="molecule type" value="Genomic_DNA"/>
</dbReference>
<reference evidence="1" key="1">
    <citation type="submission" date="2018-11" db="EMBL/GenBank/DDBJ databases">
        <authorList>
            <person name="Grassa J C."/>
        </authorList>
    </citation>
    <scope>NUCLEOTIDE SEQUENCE [LARGE SCALE GENOMIC DNA]</scope>
</reference>
<evidence type="ECO:0000313" key="2">
    <source>
        <dbReference type="Proteomes" id="UP000596661"/>
    </source>
</evidence>
<keyword evidence="2" id="KW-1185">Reference proteome</keyword>
<organism evidence="1 2">
    <name type="scientific">Cannabis sativa</name>
    <name type="common">Hemp</name>
    <name type="synonym">Marijuana</name>
    <dbReference type="NCBI Taxonomy" id="3483"/>
    <lineage>
        <taxon>Eukaryota</taxon>
        <taxon>Viridiplantae</taxon>
        <taxon>Streptophyta</taxon>
        <taxon>Embryophyta</taxon>
        <taxon>Tracheophyta</taxon>
        <taxon>Spermatophyta</taxon>
        <taxon>Magnoliopsida</taxon>
        <taxon>eudicotyledons</taxon>
        <taxon>Gunneridae</taxon>
        <taxon>Pentapetalae</taxon>
        <taxon>rosids</taxon>
        <taxon>fabids</taxon>
        <taxon>Rosales</taxon>
        <taxon>Cannabaceae</taxon>
        <taxon>Cannabis</taxon>
    </lineage>
</organism>
<dbReference type="AlphaFoldDB" id="A0A803QEI8"/>
<reference evidence="1" key="2">
    <citation type="submission" date="2021-03" db="UniProtKB">
        <authorList>
            <consortium name="EnsemblPlants"/>
        </authorList>
    </citation>
    <scope>IDENTIFICATION</scope>
</reference>
<dbReference type="Proteomes" id="UP000596661">
    <property type="component" value="Chromosome 9"/>
</dbReference>
<dbReference type="Gramene" id="evm.model.09.1465">
    <property type="protein sequence ID" value="cds.evm.model.09.1465"/>
    <property type="gene ID" value="evm.TU.09.1465"/>
</dbReference>